<dbReference type="Proteomes" id="UP000030428">
    <property type="component" value="Unassembled WGS sequence"/>
</dbReference>
<keyword evidence="2" id="KW-0067">ATP-binding</keyword>
<dbReference type="GO" id="GO:0000731">
    <property type="term" value="P:DNA synthesis involved in DNA repair"/>
    <property type="evidence" value="ECO:0007669"/>
    <property type="project" value="TreeGrafter"/>
</dbReference>
<feature type="domain" description="ATPase AAA-type core" evidence="1">
    <location>
        <begin position="27"/>
        <end position="329"/>
    </location>
</feature>
<dbReference type="InterPro" id="IPR027417">
    <property type="entry name" value="P-loop_NTPase"/>
</dbReference>
<accession>A0A0A6S3B7</accession>
<dbReference type="PIRSF" id="PIRSF029347">
    <property type="entry name" value="RecF"/>
    <property type="match status" value="1"/>
</dbReference>
<dbReference type="PANTHER" id="PTHR32182:SF22">
    <property type="entry name" value="ATP-DEPENDENT ENDONUCLEASE, OLD FAMILY-RELATED"/>
    <property type="match status" value="1"/>
</dbReference>
<dbReference type="EMBL" id="JSZA02000010">
    <property type="protein sequence ID" value="KHD06900.1"/>
    <property type="molecule type" value="Genomic_DNA"/>
</dbReference>
<comment type="caution">
    <text evidence="2">The sequence shown here is derived from an EMBL/GenBank/DDBJ whole genome shotgun (WGS) entry which is preliminary data.</text>
</comment>
<dbReference type="AlphaFoldDB" id="A0A0A6S3B7"/>
<reference evidence="2 3" key="1">
    <citation type="journal article" date="2016" name="Front. Microbiol.">
        <title>Single-Cell (Meta-)Genomics of a Dimorphic Candidatus Thiomargarita nelsonii Reveals Genomic Plasticity.</title>
        <authorList>
            <person name="Flood B.E."/>
            <person name="Fliss P."/>
            <person name="Jones D.S."/>
            <person name="Dick G.J."/>
            <person name="Jain S."/>
            <person name="Kaster A.K."/>
            <person name="Winkel M."/>
            <person name="Mussmann M."/>
            <person name="Bailey J."/>
        </authorList>
    </citation>
    <scope>NUCLEOTIDE SEQUENCE [LARGE SCALE GENOMIC DNA]</scope>
    <source>
        <strain evidence="2">Hydrate Ridge</strain>
    </source>
</reference>
<keyword evidence="2" id="KW-0547">Nucleotide-binding</keyword>
<name>A0A0A6S3B7_9GAMM</name>
<dbReference type="PANTHER" id="PTHR32182">
    <property type="entry name" value="DNA REPLICATION AND REPAIR PROTEIN RECF"/>
    <property type="match status" value="1"/>
</dbReference>
<gene>
    <name evidence="2" type="ORF">PN36_03490</name>
</gene>
<dbReference type="GO" id="GO:0016887">
    <property type="term" value="F:ATP hydrolysis activity"/>
    <property type="evidence" value="ECO:0007669"/>
    <property type="project" value="InterPro"/>
</dbReference>
<dbReference type="SUPFAM" id="SSF52540">
    <property type="entry name" value="P-loop containing nucleoside triphosphate hydrolases"/>
    <property type="match status" value="1"/>
</dbReference>
<evidence type="ECO:0000313" key="3">
    <source>
        <dbReference type="Proteomes" id="UP000030428"/>
    </source>
</evidence>
<dbReference type="InterPro" id="IPR003959">
    <property type="entry name" value="ATPase_AAA_core"/>
</dbReference>
<organism evidence="2 3">
    <name type="scientific">Candidatus Thiomargarita nelsonii</name>
    <dbReference type="NCBI Taxonomy" id="1003181"/>
    <lineage>
        <taxon>Bacteria</taxon>
        <taxon>Pseudomonadati</taxon>
        <taxon>Pseudomonadota</taxon>
        <taxon>Gammaproteobacteria</taxon>
        <taxon>Thiotrichales</taxon>
        <taxon>Thiotrichaceae</taxon>
        <taxon>Thiomargarita</taxon>
    </lineage>
</organism>
<dbReference type="Gene3D" id="3.40.50.300">
    <property type="entry name" value="P-loop containing nucleotide triphosphate hydrolases"/>
    <property type="match status" value="2"/>
</dbReference>
<keyword evidence="3" id="KW-1185">Reference proteome</keyword>
<proteinExistence type="predicted"/>
<protein>
    <submittedName>
        <fullName evidence="2">ABC transporter ATP-binding protein</fullName>
    </submittedName>
</protein>
<evidence type="ECO:0000313" key="2">
    <source>
        <dbReference type="EMBL" id="KHD06900.1"/>
    </source>
</evidence>
<dbReference type="GO" id="GO:0005524">
    <property type="term" value="F:ATP binding"/>
    <property type="evidence" value="ECO:0007669"/>
    <property type="project" value="UniProtKB-KW"/>
</dbReference>
<dbReference type="GO" id="GO:0006302">
    <property type="term" value="P:double-strand break repair"/>
    <property type="evidence" value="ECO:0007669"/>
    <property type="project" value="TreeGrafter"/>
</dbReference>
<evidence type="ECO:0000259" key="1">
    <source>
        <dbReference type="Pfam" id="PF13304"/>
    </source>
</evidence>
<sequence>MNSNQFNHISINGYRRLFSIDVQMRPLTVMIGANGVGKTAFLEVLSLLAASANGQLASKISDLGGISDILTFESAESLKFKLSMEVPEKAPIDYALHLDLKGDYYDIETETLVQERQYIDRHGPTTRYYDALAKKFTQLEQAPLRFETFLSQLPKMFTEPENFRSRLAQVTYYGAYALNVGPKSPLRLPQKMQPTKSPGKNGEYLVSYLYYMREMDKYRFEMLEDSLKAAFPSFKGLNFPPVAAGMLALTWHDKNFSTPLYMHQLSEGTLRFLWLATLLQCGELTAVTLIDEPEVSLHPELLSLLSELMREASERTQLIVATHSDRLISFLEPHEVLIMDADEAGLTKMRWADDEELDLEHWLEDYRLDELWRMGCLGGRA</sequence>
<dbReference type="InterPro" id="IPR014555">
    <property type="entry name" value="RecF-like"/>
</dbReference>
<dbReference type="Pfam" id="PF13304">
    <property type="entry name" value="AAA_21"/>
    <property type="match status" value="1"/>
</dbReference>